<protein>
    <submittedName>
        <fullName evidence="1">Uncharacterized protein</fullName>
    </submittedName>
</protein>
<dbReference type="EMBL" id="MN740456">
    <property type="protein sequence ID" value="QHU27457.1"/>
    <property type="molecule type" value="Genomic_DNA"/>
</dbReference>
<evidence type="ECO:0000313" key="1">
    <source>
        <dbReference type="EMBL" id="QHU27457.1"/>
    </source>
</evidence>
<reference evidence="1" key="1">
    <citation type="journal article" date="2020" name="Nature">
        <title>Giant virus diversity and host interactions through global metagenomics.</title>
        <authorList>
            <person name="Schulz F."/>
            <person name="Roux S."/>
            <person name="Paez-Espino D."/>
            <person name="Jungbluth S."/>
            <person name="Walsh D.A."/>
            <person name="Denef V.J."/>
            <person name="McMahon K.D."/>
            <person name="Konstantinidis K.T."/>
            <person name="Eloe-Fadrosh E.A."/>
            <person name="Kyrpides N.C."/>
            <person name="Woyke T."/>
        </authorList>
    </citation>
    <scope>NUCLEOTIDE SEQUENCE</scope>
    <source>
        <strain evidence="1">GVMAG-M-3300027763-16</strain>
    </source>
</reference>
<name>A0A6C0LAK7_9ZZZZ</name>
<dbReference type="AlphaFoldDB" id="A0A6C0LAK7"/>
<proteinExistence type="predicted"/>
<organism evidence="1">
    <name type="scientific">viral metagenome</name>
    <dbReference type="NCBI Taxonomy" id="1070528"/>
    <lineage>
        <taxon>unclassified sequences</taxon>
        <taxon>metagenomes</taxon>
        <taxon>organismal metagenomes</taxon>
    </lineage>
</organism>
<sequence>MTRVITNAEAYIMNKIDYFSYLENEIVKNNQDIVLNNEDTSKARIKGVIDLGPRENDKDKEIYYTCLALYKVIGKSFKDNSGRKYTITPNFILQYGVYSNYGNGFYYDLGYMVKKYTNDGYILVKEHKSDIEDEFLIGHGYGGNRRYKATSKSKAKPKHDDMTMKDIKELCKANQIKLSRVVEGKCVVYNKKELITKLKRKKLL</sequence>
<accession>A0A6C0LAK7</accession>